<reference evidence="2 3" key="1">
    <citation type="submission" date="2020-04" db="EMBL/GenBank/DDBJ databases">
        <authorList>
            <person name="Alioto T."/>
            <person name="Alioto T."/>
            <person name="Gomez Garrido J."/>
        </authorList>
    </citation>
    <scope>NUCLEOTIDE SEQUENCE [LARGE SCALE GENOMIC DNA]</scope>
</reference>
<keyword evidence="3" id="KW-1185">Reference proteome</keyword>
<keyword evidence="1" id="KW-0732">Signal</keyword>
<dbReference type="EMBL" id="CADEPI010000052">
    <property type="protein sequence ID" value="CAB3370301.1"/>
    <property type="molecule type" value="Genomic_DNA"/>
</dbReference>
<evidence type="ECO:0000313" key="3">
    <source>
        <dbReference type="Proteomes" id="UP000494165"/>
    </source>
</evidence>
<evidence type="ECO:0000313" key="2">
    <source>
        <dbReference type="EMBL" id="CAB3370301.1"/>
    </source>
</evidence>
<dbReference type="Proteomes" id="UP000494165">
    <property type="component" value="Unassembled WGS sequence"/>
</dbReference>
<dbReference type="OrthoDB" id="6575720at2759"/>
<sequence>MQILRRFCFLFGLIVIINLSFAEASNFQLFNPFNLFQQASQSVRRVTQLFKSDKSGEPSDDYVQDDDFIEVDMADRVASLVSNGIGNRAQFKNQQQKSQKQEPQQSSGPGLFGGFMRLIGLDSTRLGAIAVNAFIYVSEMIAATLTKRTAINRSGTWSAFSRDTKDDEEPAGTPFSWLLDNASPKVTEALKLALNPELPEILITLLKGRSKRSLDTLSNEGPTHCLQRLMCQISPVMHGMQQAVSKAIDQTKTPNHAAPQEDSKLSVLWRHMPTREELVKQGDLCDAEYPDCQLYDY</sequence>
<feature type="chain" id="PRO_5035816709" evidence="1">
    <location>
        <begin position="25"/>
        <end position="297"/>
    </location>
</feature>
<evidence type="ECO:0000256" key="1">
    <source>
        <dbReference type="SAM" id="SignalP"/>
    </source>
</evidence>
<gene>
    <name evidence="2" type="ORF">CLODIP_2_CD10642</name>
</gene>
<comment type="caution">
    <text evidence="2">The sequence shown here is derived from an EMBL/GenBank/DDBJ whole genome shotgun (WGS) entry which is preliminary data.</text>
</comment>
<name>A0A8S1CN64_9INSE</name>
<organism evidence="2 3">
    <name type="scientific">Cloeon dipterum</name>
    <dbReference type="NCBI Taxonomy" id="197152"/>
    <lineage>
        <taxon>Eukaryota</taxon>
        <taxon>Metazoa</taxon>
        <taxon>Ecdysozoa</taxon>
        <taxon>Arthropoda</taxon>
        <taxon>Hexapoda</taxon>
        <taxon>Insecta</taxon>
        <taxon>Pterygota</taxon>
        <taxon>Palaeoptera</taxon>
        <taxon>Ephemeroptera</taxon>
        <taxon>Pisciforma</taxon>
        <taxon>Baetidae</taxon>
        <taxon>Cloeon</taxon>
    </lineage>
</organism>
<accession>A0A8S1CN64</accession>
<proteinExistence type="predicted"/>
<protein>
    <submittedName>
        <fullName evidence="2">Uncharacterized protein</fullName>
    </submittedName>
</protein>
<feature type="signal peptide" evidence="1">
    <location>
        <begin position="1"/>
        <end position="24"/>
    </location>
</feature>
<dbReference type="AlphaFoldDB" id="A0A8S1CN64"/>